<evidence type="ECO:0000313" key="3">
    <source>
        <dbReference type="EMBL" id="KAK3237497.1"/>
    </source>
</evidence>
<keyword evidence="2" id="KW-0472">Membrane</keyword>
<accession>A0AAE0BJA0</accession>
<keyword evidence="2" id="KW-1133">Transmembrane helix</keyword>
<dbReference type="AlphaFoldDB" id="A0AAE0BJA0"/>
<feature type="transmembrane region" description="Helical" evidence="2">
    <location>
        <begin position="33"/>
        <end position="54"/>
    </location>
</feature>
<evidence type="ECO:0000256" key="2">
    <source>
        <dbReference type="SAM" id="Phobius"/>
    </source>
</evidence>
<feature type="region of interest" description="Disordered" evidence="1">
    <location>
        <begin position="91"/>
        <end position="240"/>
    </location>
</feature>
<organism evidence="3 4">
    <name type="scientific">Cymbomonas tetramitiformis</name>
    <dbReference type="NCBI Taxonomy" id="36881"/>
    <lineage>
        <taxon>Eukaryota</taxon>
        <taxon>Viridiplantae</taxon>
        <taxon>Chlorophyta</taxon>
        <taxon>Pyramimonadophyceae</taxon>
        <taxon>Pyramimonadales</taxon>
        <taxon>Pyramimonadaceae</taxon>
        <taxon>Cymbomonas</taxon>
    </lineage>
</organism>
<name>A0AAE0BJA0_9CHLO</name>
<gene>
    <name evidence="3" type="ORF">CYMTET_52435</name>
</gene>
<protein>
    <submittedName>
        <fullName evidence="3">Uncharacterized protein</fullName>
    </submittedName>
</protein>
<dbReference type="Proteomes" id="UP001190700">
    <property type="component" value="Unassembled WGS sequence"/>
</dbReference>
<feature type="non-terminal residue" evidence="3">
    <location>
        <position position="1"/>
    </location>
</feature>
<keyword evidence="4" id="KW-1185">Reference proteome</keyword>
<evidence type="ECO:0000313" key="4">
    <source>
        <dbReference type="Proteomes" id="UP001190700"/>
    </source>
</evidence>
<feature type="compositionally biased region" description="Polar residues" evidence="1">
    <location>
        <begin position="138"/>
        <end position="148"/>
    </location>
</feature>
<comment type="caution">
    <text evidence="3">The sequence shown here is derived from an EMBL/GenBank/DDBJ whole genome shotgun (WGS) entry which is preliminary data.</text>
</comment>
<sequence length="240" mass="26271">LIPVVHQHGRVTVFEEKLGGQLQALDAWQAFNAWFPVLLPVFCILVVFDAFSYIADTCCFCVGKGSWRIDEENGVNAAMCTRGTSIINQERSNRQQGLPFGDSLMGETLIAPPSREERREQQQRRISDPRVAARRGSWSMSLPRSTPEQPGKYRPPRWVGASPLHRVGGEEAEEGRGGNWEAAKTRLQNAVGAGSSRQPTGNGARPLSSSARQRDSAADDSSASDSSFLDGLFAKLGTRQ</sequence>
<evidence type="ECO:0000256" key="1">
    <source>
        <dbReference type="SAM" id="MobiDB-lite"/>
    </source>
</evidence>
<proteinExistence type="predicted"/>
<dbReference type="EMBL" id="LGRX02034564">
    <property type="protein sequence ID" value="KAK3237497.1"/>
    <property type="molecule type" value="Genomic_DNA"/>
</dbReference>
<feature type="compositionally biased region" description="Basic and acidic residues" evidence="1">
    <location>
        <begin position="114"/>
        <end position="128"/>
    </location>
</feature>
<reference evidence="3 4" key="1">
    <citation type="journal article" date="2015" name="Genome Biol. Evol.">
        <title>Comparative Genomics of a Bacterivorous Green Alga Reveals Evolutionary Causalities and Consequences of Phago-Mixotrophic Mode of Nutrition.</title>
        <authorList>
            <person name="Burns J.A."/>
            <person name="Paasch A."/>
            <person name="Narechania A."/>
            <person name="Kim E."/>
        </authorList>
    </citation>
    <scope>NUCLEOTIDE SEQUENCE [LARGE SCALE GENOMIC DNA]</scope>
    <source>
        <strain evidence="3 4">PLY_AMNH</strain>
    </source>
</reference>
<keyword evidence="2" id="KW-0812">Transmembrane</keyword>